<evidence type="ECO:0000256" key="1">
    <source>
        <dbReference type="ARBA" id="ARBA00004196"/>
    </source>
</evidence>
<reference evidence="8 9" key="2">
    <citation type="submission" date="2018-06" db="EMBL/GenBank/DDBJ databases">
        <authorList>
            <person name="Zhirakovskaya E."/>
        </authorList>
    </citation>
    <scope>NUCLEOTIDE SEQUENCE [LARGE SCALE GENOMIC DNA]</scope>
    <source>
        <strain evidence="8 9">FBKL4.011</strain>
    </source>
</reference>
<name>A0A364K710_9BACL</name>
<dbReference type="OrthoDB" id="9774451at2"/>
<comment type="similarity">
    <text evidence="2 4">Belongs to the bacterial solute-binding protein 3 family.</text>
</comment>
<dbReference type="SMART" id="SM00079">
    <property type="entry name" value="PBPe"/>
    <property type="match status" value="1"/>
</dbReference>
<evidence type="ECO:0000256" key="4">
    <source>
        <dbReference type="RuleBase" id="RU003744"/>
    </source>
</evidence>
<dbReference type="Proteomes" id="UP000251213">
    <property type="component" value="Unassembled WGS sequence"/>
</dbReference>
<keyword evidence="9" id="KW-1185">Reference proteome</keyword>
<dbReference type="GO" id="GO:0016020">
    <property type="term" value="C:membrane"/>
    <property type="evidence" value="ECO:0007669"/>
    <property type="project" value="InterPro"/>
</dbReference>
<dbReference type="PANTHER" id="PTHR35936">
    <property type="entry name" value="MEMBRANE-BOUND LYTIC MUREIN TRANSGLYCOSYLASE F"/>
    <property type="match status" value="1"/>
</dbReference>
<dbReference type="InterPro" id="IPR001638">
    <property type="entry name" value="Solute-binding_3/MltF_N"/>
</dbReference>
<dbReference type="PROSITE" id="PS51257">
    <property type="entry name" value="PROKAR_LIPOPROTEIN"/>
    <property type="match status" value="1"/>
</dbReference>
<protein>
    <submittedName>
        <fullName evidence="8">Basic amino acid ABC transporter substrate-binding protein</fullName>
    </submittedName>
</protein>
<dbReference type="AlphaFoldDB" id="A0A364K710"/>
<dbReference type="Gene3D" id="3.40.190.10">
    <property type="entry name" value="Periplasmic binding protein-like II"/>
    <property type="match status" value="2"/>
</dbReference>
<evidence type="ECO:0000313" key="9">
    <source>
        <dbReference type="Proteomes" id="UP000251213"/>
    </source>
</evidence>
<organism evidence="8 9">
    <name type="scientific">Thermoflavimicrobium daqui</name>
    <dbReference type="NCBI Taxonomy" id="2137476"/>
    <lineage>
        <taxon>Bacteria</taxon>
        <taxon>Bacillati</taxon>
        <taxon>Bacillota</taxon>
        <taxon>Bacilli</taxon>
        <taxon>Bacillales</taxon>
        <taxon>Thermoactinomycetaceae</taxon>
        <taxon>Thermoflavimicrobium</taxon>
    </lineage>
</organism>
<evidence type="ECO:0000259" key="7">
    <source>
        <dbReference type="SMART" id="SM00079"/>
    </source>
</evidence>
<dbReference type="InterPro" id="IPR001320">
    <property type="entry name" value="Iontro_rcpt_C"/>
</dbReference>
<evidence type="ECO:0000313" key="8">
    <source>
        <dbReference type="EMBL" id="RAL26084.1"/>
    </source>
</evidence>
<reference evidence="8 9" key="1">
    <citation type="submission" date="2018-06" db="EMBL/GenBank/DDBJ databases">
        <title>Thermoflavimicrobium daqus sp. nov., a thermophilic microbe isolated from Moutai-flavour Daqu.</title>
        <authorList>
            <person name="Wang X."/>
            <person name="Zhou H."/>
        </authorList>
    </citation>
    <scope>NUCLEOTIDE SEQUENCE [LARGE SCALE GENOMIC DNA]</scope>
    <source>
        <strain evidence="8 9">FBKL4.011</strain>
    </source>
</reference>
<keyword evidence="3 5" id="KW-0732">Signal</keyword>
<evidence type="ECO:0000256" key="5">
    <source>
        <dbReference type="SAM" id="SignalP"/>
    </source>
</evidence>
<evidence type="ECO:0000259" key="6">
    <source>
        <dbReference type="SMART" id="SM00062"/>
    </source>
</evidence>
<proteinExistence type="inferred from homology"/>
<dbReference type="PANTHER" id="PTHR35936:SF17">
    <property type="entry name" value="ARGININE-BINDING EXTRACELLULAR PROTEIN ARTP"/>
    <property type="match status" value="1"/>
</dbReference>
<evidence type="ECO:0000256" key="3">
    <source>
        <dbReference type="ARBA" id="ARBA00022729"/>
    </source>
</evidence>
<dbReference type="GO" id="GO:0030313">
    <property type="term" value="C:cell envelope"/>
    <property type="evidence" value="ECO:0007669"/>
    <property type="project" value="UniProtKB-SubCell"/>
</dbReference>
<dbReference type="RefSeq" id="WP_113657769.1">
    <property type="nucleotide sequence ID" value="NZ_KZ845664.1"/>
</dbReference>
<feature type="signal peptide" evidence="5">
    <location>
        <begin position="1"/>
        <end position="29"/>
    </location>
</feature>
<accession>A0A364K710</accession>
<dbReference type="Pfam" id="PF00497">
    <property type="entry name" value="SBP_bac_3"/>
    <property type="match status" value="1"/>
</dbReference>
<dbReference type="EMBL" id="QJKK01000002">
    <property type="protein sequence ID" value="RAL26084.1"/>
    <property type="molecule type" value="Genomic_DNA"/>
</dbReference>
<sequence>MRKSLSIFITAFIAMSLLLIGCQSTPSSEANSPQQETKKIRFATEAQFPPFEKVGPDGKLTGFDIDVIDAIAKEIGLDIEKKHMGWDAVFDSIDRGKADVAMAAITITEDRKKKYDFSDSYFDAKQLILLPKGSSISTLKELNGKKIGVMAGTTGEEVVKNAFGKTYSNLKGYDDTPGAIDDLQLKRLDAVVTDKAVAIDYLKKLGQDKFKTVEDSSLPIEQYGILVQKGNKELLNKMNEGLKKIRENGTYDKIYEKYFGKE</sequence>
<dbReference type="GO" id="GO:0015276">
    <property type="term" value="F:ligand-gated monoatomic ion channel activity"/>
    <property type="evidence" value="ECO:0007669"/>
    <property type="project" value="InterPro"/>
</dbReference>
<feature type="chain" id="PRO_5016687074" evidence="5">
    <location>
        <begin position="30"/>
        <end position="262"/>
    </location>
</feature>
<dbReference type="InterPro" id="IPR018313">
    <property type="entry name" value="SBP_3_CS"/>
</dbReference>
<feature type="domain" description="Ionotropic glutamate receptor C-terminal" evidence="7">
    <location>
        <begin position="39"/>
        <end position="261"/>
    </location>
</feature>
<comment type="subcellular location">
    <subcellularLocation>
        <location evidence="1">Cell envelope</location>
    </subcellularLocation>
</comment>
<comment type="caution">
    <text evidence="8">The sequence shown here is derived from an EMBL/GenBank/DDBJ whole genome shotgun (WGS) entry which is preliminary data.</text>
</comment>
<dbReference type="SMART" id="SM00062">
    <property type="entry name" value="PBPb"/>
    <property type="match status" value="1"/>
</dbReference>
<dbReference type="CDD" id="cd13624">
    <property type="entry name" value="PBP2_Arg_Lys_His"/>
    <property type="match status" value="1"/>
</dbReference>
<dbReference type="SUPFAM" id="SSF53850">
    <property type="entry name" value="Periplasmic binding protein-like II"/>
    <property type="match status" value="1"/>
</dbReference>
<gene>
    <name evidence="8" type="ORF">DL897_03510</name>
</gene>
<evidence type="ECO:0000256" key="2">
    <source>
        <dbReference type="ARBA" id="ARBA00010333"/>
    </source>
</evidence>
<feature type="domain" description="Solute-binding protein family 3/N-terminal" evidence="6">
    <location>
        <begin position="39"/>
        <end position="262"/>
    </location>
</feature>
<dbReference type="PROSITE" id="PS01039">
    <property type="entry name" value="SBP_BACTERIAL_3"/>
    <property type="match status" value="1"/>
</dbReference>